<evidence type="ECO:0000256" key="1">
    <source>
        <dbReference type="SAM" id="Phobius"/>
    </source>
</evidence>
<dbReference type="STRING" id="290317.Cpha266_1395"/>
<feature type="transmembrane region" description="Helical" evidence="1">
    <location>
        <begin position="60"/>
        <end position="86"/>
    </location>
</feature>
<evidence type="ECO:0000313" key="2">
    <source>
        <dbReference type="EMBL" id="ABL65424.1"/>
    </source>
</evidence>
<keyword evidence="3" id="KW-1185">Reference proteome</keyword>
<proteinExistence type="predicted"/>
<sequence length="249" mass="28801">MFKRKVWRKLERELDERFFLFNKLSQQIKDDDINQHHIEVAATDLFVEKAQVYLTWRARFLTFVGSFAAVIAVIIFLIPAIVLSFATDFNPSIYSKVFIEKYDIKSVKDKGVETISYKGLTKNQFTYIFYLMLLRNSAIGGAFIAAAGFLVYISRSCFHEATILYNRRHALRFGRLFVYLKTAGNVFTIDELETAFKWTDEYSTAFKELKPESSPSPSMIPGLAMIGDVIKKFKEDKEEIKRSSKDISE</sequence>
<dbReference type="KEGG" id="cph:Cpha266_1395"/>
<accession>A1BG97</accession>
<feature type="transmembrane region" description="Helical" evidence="1">
    <location>
        <begin position="127"/>
        <end position="153"/>
    </location>
</feature>
<dbReference type="RefSeq" id="WP_011745240.1">
    <property type="nucleotide sequence ID" value="NC_008639.1"/>
</dbReference>
<dbReference type="EMBL" id="CP000492">
    <property type="protein sequence ID" value="ABL65424.1"/>
    <property type="molecule type" value="Genomic_DNA"/>
</dbReference>
<gene>
    <name evidence="2" type="ordered locus">Cpha266_1395</name>
</gene>
<organism evidence="2 3">
    <name type="scientific">Chlorobium phaeobacteroides (strain DSM 266 / SMG 266 / 2430)</name>
    <dbReference type="NCBI Taxonomy" id="290317"/>
    <lineage>
        <taxon>Bacteria</taxon>
        <taxon>Pseudomonadati</taxon>
        <taxon>Chlorobiota</taxon>
        <taxon>Chlorobiia</taxon>
        <taxon>Chlorobiales</taxon>
        <taxon>Chlorobiaceae</taxon>
        <taxon>Chlorobium/Pelodictyon group</taxon>
        <taxon>Chlorobium</taxon>
    </lineage>
</organism>
<evidence type="ECO:0000313" key="3">
    <source>
        <dbReference type="Proteomes" id="UP000008701"/>
    </source>
</evidence>
<name>A1BG97_CHLPD</name>
<protein>
    <submittedName>
        <fullName evidence="2">Uncharacterized protein</fullName>
    </submittedName>
</protein>
<reference evidence="2 3" key="1">
    <citation type="submission" date="2006-12" db="EMBL/GenBank/DDBJ databases">
        <title>Complete sequence of Chlorobium phaeobacteroides DSM 266.</title>
        <authorList>
            <consortium name="US DOE Joint Genome Institute"/>
            <person name="Copeland A."/>
            <person name="Lucas S."/>
            <person name="Lapidus A."/>
            <person name="Barry K."/>
            <person name="Detter J.C."/>
            <person name="Glavina del Rio T."/>
            <person name="Hammon N."/>
            <person name="Israni S."/>
            <person name="Pitluck S."/>
            <person name="Goltsman E."/>
            <person name="Schmutz J."/>
            <person name="Larimer F."/>
            <person name="Land M."/>
            <person name="Hauser L."/>
            <person name="Mikhailova N."/>
            <person name="Li T."/>
            <person name="Overmann J."/>
            <person name="Bryant D.A."/>
            <person name="Richardson P."/>
        </authorList>
    </citation>
    <scope>NUCLEOTIDE SEQUENCE [LARGE SCALE GENOMIC DNA]</scope>
    <source>
        <strain evidence="2 3">DSM 266</strain>
    </source>
</reference>
<dbReference type="Proteomes" id="UP000008701">
    <property type="component" value="Chromosome"/>
</dbReference>
<keyword evidence="1" id="KW-1133">Transmembrane helix</keyword>
<dbReference type="HOGENOM" id="CLU_1114266_0_0_10"/>
<dbReference type="OrthoDB" id="1523695at2"/>
<dbReference type="AlphaFoldDB" id="A1BG97"/>
<keyword evidence="1" id="KW-0812">Transmembrane</keyword>
<keyword evidence="1" id="KW-0472">Membrane</keyword>